<feature type="compositionally biased region" description="Polar residues" evidence="2">
    <location>
        <begin position="279"/>
        <end position="297"/>
    </location>
</feature>
<dbReference type="RefSeq" id="XP_033428321.1">
    <property type="nucleotide sequence ID" value="XM_033569515.1"/>
</dbReference>
<feature type="compositionally biased region" description="Polar residues" evidence="2">
    <location>
        <begin position="89"/>
        <end position="113"/>
    </location>
</feature>
<feature type="compositionally biased region" description="Basic and acidic residues" evidence="2">
    <location>
        <begin position="259"/>
        <end position="277"/>
    </location>
</feature>
<feature type="region of interest" description="Disordered" evidence="2">
    <location>
        <begin position="259"/>
        <end position="419"/>
    </location>
</feature>
<dbReference type="EMBL" id="QUQM01000003">
    <property type="protein sequence ID" value="KAA8648960.1"/>
    <property type="molecule type" value="Genomic_DNA"/>
</dbReference>
<feature type="region of interest" description="Disordered" evidence="2">
    <location>
        <begin position="83"/>
        <end position="117"/>
    </location>
</feature>
<dbReference type="GeneID" id="54327552"/>
<feature type="compositionally biased region" description="Low complexity" evidence="2">
    <location>
        <begin position="389"/>
        <end position="401"/>
    </location>
</feature>
<feature type="coiled-coil region" evidence="1">
    <location>
        <begin position="159"/>
        <end position="202"/>
    </location>
</feature>
<keyword evidence="3" id="KW-0472">Membrane</keyword>
<comment type="caution">
    <text evidence="5">The sequence shown here is derived from an EMBL/GenBank/DDBJ whole genome shotgun (WGS) entry which is preliminary data.</text>
</comment>
<evidence type="ECO:0000256" key="2">
    <source>
        <dbReference type="SAM" id="MobiDB-lite"/>
    </source>
</evidence>
<keyword evidence="3" id="KW-0812">Transmembrane</keyword>
<dbReference type="OrthoDB" id="5376312at2759"/>
<dbReference type="STRING" id="1220188.A0A4S3JIR2"/>
<keyword evidence="1" id="KW-0175">Coiled coil</keyword>
<gene>
    <name evidence="4" type="ORF">ATNIH1004_004850</name>
    <name evidence="5" type="ORF">EYZ11_005363</name>
</gene>
<evidence type="ECO:0000313" key="4">
    <source>
        <dbReference type="EMBL" id="KAA8648960.1"/>
    </source>
</evidence>
<evidence type="ECO:0000256" key="3">
    <source>
        <dbReference type="SAM" id="Phobius"/>
    </source>
</evidence>
<evidence type="ECO:0000313" key="5">
    <source>
        <dbReference type="EMBL" id="THC95160.1"/>
    </source>
</evidence>
<proteinExistence type="predicted"/>
<keyword evidence="6" id="KW-1185">Reference proteome</keyword>
<dbReference type="Proteomes" id="UP000308092">
    <property type="component" value="Unassembled WGS sequence"/>
</dbReference>
<dbReference type="Proteomes" id="UP000324241">
    <property type="component" value="Unassembled WGS sequence"/>
</dbReference>
<organism evidence="5 6">
    <name type="scientific">Aspergillus tanneri</name>
    <dbReference type="NCBI Taxonomy" id="1220188"/>
    <lineage>
        <taxon>Eukaryota</taxon>
        <taxon>Fungi</taxon>
        <taxon>Dikarya</taxon>
        <taxon>Ascomycota</taxon>
        <taxon>Pezizomycotina</taxon>
        <taxon>Eurotiomycetes</taxon>
        <taxon>Eurotiomycetidae</taxon>
        <taxon>Eurotiales</taxon>
        <taxon>Aspergillaceae</taxon>
        <taxon>Aspergillus</taxon>
        <taxon>Aspergillus subgen. Circumdati</taxon>
    </lineage>
</organism>
<feature type="compositionally biased region" description="Polar residues" evidence="2">
    <location>
        <begin position="306"/>
        <end position="319"/>
    </location>
</feature>
<evidence type="ECO:0000256" key="1">
    <source>
        <dbReference type="SAM" id="Coils"/>
    </source>
</evidence>
<reference evidence="5 6" key="1">
    <citation type="submission" date="2019-03" db="EMBL/GenBank/DDBJ databases">
        <title>The genome sequence of a newly discovered highly antifungal drug resistant Aspergillus species, Aspergillus tanneri NIH 1004.</title>
        <authorList>
            <person name="Mounaud S."/>
            <person name="Singh I."/>
            <person name="Joardar V."/>
            <person name="Pakala S."/>
            <person name="Pakala S."/>
            <person name="Venepally P."/>
            <person name="Hoover J."/>
            <person name="Nierman W."/>
            <person name="Chung J."/>
            <person name="Losada L."/>
        </authorList>
    </citation>
    <scope>NUCLEOTIDE SEQUENCE [LARGE SCALE GENOMIC DNA]</scope>
    <source>
        <strain evidence="5 6">NIH1004</strain>
    </source>
</reference>
<reference evidence="4 7" key="2">
    <citation type="submission" date="2019-08" db="EMBL/GenBank/DDBJ databases">
        <title>The genome sequence of a newly discovered highly antifungal drug resistant Aspergillus species, Aspergillus tanneri NIH 1004.</title>
        <authorList>
            <person name="Mounaud S."/>
            <person name="Singh I."/>
            <person name="Joardar V."/>
            <person name="Pakala S."/>
            <person name="Pakala S."/>
            <person name="Venepally P."/>
            <person name="Chung J.K."/>
            <person name="Losada L."/>
            <person name="Nierman W.C."/>
        </authorList>
    </citation>
    <scope>NUCLEOTIDE SEQUENCE [LARGE SCALE GENOMIC DNA]</scope>
    <source>
        <strain evidence="4 7">NIH1004</strain>
    </source>
</reference>
<keyword evidence="3" id="KW-1133">Transmembrane helix</keyword>
<evidence type="ECO:0000313" key="7">
    <source>
        <dbReference type="Proteomes" id="UP000324241"/>
    </source>
</evidence>
<dbReference type="AlphaFoldDB" id="A0A4S3JIR2"/>
<protein>
    <submittedName>
        <fullName evidence="5">Uncharacterized protein</fullName>
    </submittedName>
</protein>
<evidence type="ECO:0000313" key="6">
    <source>
        <dbReference type="Proteomes" id="UP000308092"/>
    </source>
</evidence>
<feature type="compositionally biased region" description="Basic and acidic residues" evidence="2">
    <location>
        <begin position="365"/>
        <end position="374"/>
    </location>
</feature>
<feature type="transmembrane region" description="Helical" evidence="3">
    <location>
        <begin position="32"/>
        <end position="54"/>
    </location>
</feature>
<accession>A0A4S3JIR2</accession>
<sequence>MYIPPQSGRLDARQYEVGLDKRQNNSGSKNNIVIICAACISFTVAFILMMYFALRALRRMNCRPKYIPGKYLKDKWNRWPVGPAYGQVPDSQEGNNAHNNTSGRGSEMNTNSAVRRDTSVRSVITLPAYSSSPKPTEQVIAREGERGGMDVVLEFPETADEEEARREELMDSLYQIRQQRRQEQAEREARRQERREARARGDYIRLEQLRMQSRARTQSRASVNGSNTNLTAVLATVEQQSRGRDRRISSVSYAALGQVRHDGSRVRARSPDSDRHPLLSNTDSINTEGPDRSSGSMLMSVHSRGESYSSMQSTPSETDALTRHHSQTPSDHSAGQEGDVGSLSIPPPDYEHLDWGDAPPYESPVLDRGERPPQLRELTPLPTIQIDMASPASNTPTTPTSHQPGDENRPPEQSLNLTA</sequence>
<name>A0A4S3JIR2_9EURO</name>
<dbReference type="EMBL" id="SOSA01000170">
    <property type="protein sequence ID" value="THC95160.1"/>
    <property type="molecule type" value="Genomic_DNA"/>
</dbReference>
<dbReference type="VEuPathDB" id="FungiDB:EYZ11_005363"/>